<protein>
    <submittedName>
        <fullName evidence="1">Uncharacterized protein</fullName>
    </submittedName>
</protein>
<reference evidence="1" key="1">
    <citation type="submission" date="2020-02" db="EMBL/GenBank/DDBJ databases">
        <authorList>
            <person name="Meier V. D."/>
        </authorList>
    </citation>
    <scope>NUCLEOTIDE SEQUENCE</scope>
    <source>
        <strain evidence="1">AVDCRST_MAG68</strain>
    </source>
</reference>
<organism evidence="1">
    <name type="scientific">uncultured Gemmatimonadota bacterium</name>
    <dbReference type="NCBI Taxonomy" id="203437"/>
    <lineage>
        <taxon>Bacteria</taxon>
        <taxon>Pseudomonadati</taxon>
        <taxon>Gemmatimonadota</taxon>
        <taxon>environmental samples</taxon>
    </lineage>
</organism>
<dbReference type="AlphaFoldDB" id="A0A6J4K3Q0"/>
<proteinExistence type="predicted"/>
<sequence length="54" mass="5844">MAVSPSGPGAAWKPASPALSKVAPFARWLGLRERARSELHISPFIPNTTDWDAK</sequence>
<name>A0A6J4K3Q0_9BACT</name>
<gene>
    <name evidence="1" type="ORF">AVDCRST_MAG68-1771</name>
</gene>
<evidence type="ECO:0000313" key="1">
    <source>
        <dbReference type="EMBL" id="CAA9294927.1"/>
    </source>
</evidence>
<dbReference type="EMBL" id="CADCTW010000001">
    <property type="protein sequence ID" value="CAA9294927.1"/>
    <property type="molecule type" value="Genomic_DNA"/>
</dbReference>
<accession>A0A6J4K3Q0</accession>